<keyword evidence="2" id="KW-0812">Transmembrane</keyword>
<evidence type="ECO:0000313" key="3">
    <source>
        <dbReference type="EMBL" id="MFC7309756.1"/>
    </source>
</evidence>
<evidence type="ECO:0000256" key="2">
    <source>
        <dbReference type="SAM" id="Phobius"/>
    </source>
</evidence>
<accession>A0ABW2JVQ7</accession>
<dbReference type="Proteomes" id="UP001596523">
    <property type="component" value="Unassembled WGS sequence"/>
</dbReference>
<name>A0ABW2JVQ7_9ACTN</name>
<protein>
    <submittedName>
        <fullName evidence="3">Uncharacterized protein</fullName>
    </submittedName>
</protein>
<feature type="compositionally biased region" description="Low complexity" evidence="1">
    <location>
        <begin position="123"/>
        <end position="133"/>
    </location>
</feature>
<feature type="transmembrane region" description="Helical" evidence="2">
    <location>
        <begin position="163"/>
        <end position="185"/>
    </location>
</feature>
<feature type="compositionally biased region" description="Low complexity" evidence="1">
    <location>
        <begin position="191"/>
        <end position="205"/>
    </location>
</feature>
<reference evidence="4" key="1">
    <citation type="journal article" date="2019" name="Int. J. Syst. Evol. Microbiol.">
        <title>The Global Catalogue of Microorganisms (GCM) 10K type strain sequencing project: providing services to taxonomists for standard genome sequencing and annotation.</title>
        <authorList>
            <consortium name="The Broad Institute Genomics Platform"/>
            <consortium name="The Broad Institute Genome Sequencing Center for Infectious Disease"/>
            <person name="Wu L."/>
            <person name="Ma J."/>
        </authorList>
    </citation>
    <scope>NUCLEOTIDE SEQUENCE [LARGE SCALE GENOMIC DNA]</scope>
    <source>
        <strain evidence="4">SYNS20</strain>
    </source>
</reference>
<evidence type="ECO:0000256" key="1">
    <source>
        <dbReference type="SAM" id="MobiDB-lite"/>
    </source>
</evidence>
<feature type="region of interest" description="Disordered" evidence="1">
    <location>
        <begin position="190"/>
        <end position="209"/>
    </location>
</feature>
<dbReference type="RefSeq" id="WP_381838971.1">
    <property type="nucleotide sequence ID" value="NZ_JBHTCF010000024.1"/>
</dbReference>
<keyword evidence="2" id="KW-0472">Membrane</keyword>
<sequence>MTFSRGARARCGRLLLFAALLFGIVTMHTLGHPAGEHAGMSSDEHTGMSAGEHTGMPAGERMGPVGEHAVTGGGHAVTGVGQAAVGVDQAAVAVGPVYGSSAGHEAAAAPLGMGGTSAGTGTGTEAAGPHATGPDVTAGDASGPDVTGPDVTGPGDPAHGMNPMAVCLAVLFGAFTLALLIAAVLRPGTPSAPAAPRAPPLRLRWPAPPPPRTLLSRLSVLRI</sequence>
<feature type="region of interest" description="Disordered" evidence="1">
    <location>
        <begin position="113"/>
        <end position="157"/>
    </location>
</feature>
<gene>
    <name evidence="3" type="ORF">ACFQVC_36770</name>
</gene>
<keyword evidence="4" id="KW-1185">Reference proteome</keyword>
<proteinExistence type="predicted"/>
<comment type="caution">
    <text evidence="3">The sequence shown here is derived from an EMBL/GenBank/DDBJ whole genome shotgun (WGS) entry which is preliminary data.</text>
</comment>
<keyword evidence="2" id="KW-1133">Transmembrane helix</keyword>
<evidence type="ECO:0000313" key="4">
    <source>
        <dbReference type="Proteomes" id="UP001596523"/>
    </source>
</evidence>
<feature type="compositionally biased region" description="Gly residues" evidence="1">
    <location>
        <begin position="113"/>
        <end position="122"/>
    </location>
</feature>
<dbReference type="EMBL" id="JBHTCF010000024">
    <property type="protein sequence ID" value="MFC7309756.1"/>
    <property type="molecule type" value="Genomic_DNA"/>
</dbReference>
<organism evidence="3 4">
    <name type="scientific">Streptomyces monticola</name>
    <dbReference type="NCBI Taxonomy" id="2666263"/>
    <lineage>
        <taxon>Bacteria</taxon>
        <taxon>Bacillati</taxon>
        <taxon>Actinomycetota</taxon>
        <taxon>Actinomycetes</taxon>
        <taxon>Kitasatosporales</taxon>
        <taxon>Streptomycetaceae</taxon>
        <taxon>Streptomyces</taxon>
    </lineage>
</organism>